<evidence type="ECO:0000256" key="3">
    <source>
        <dbReference type="ARBA" id="ARBA00023163"/>
    </source>
</evidence>
<protein>
    <submittedName>
        <fullName evidence="5">LacI family DNA-binding transcriptional regulator</fullName>
    </submittedName>
</protein>
<dbReference type="Proteomes" id="UP001596990">
    <property type="component" value="Unassembled WGS sequence"/>
</dbReference>
<dbReference type="InterPro" id="IPR028082">
    <property type="entry name" value="Peripla_BP_I"/>
</dbReference>
<dbReference type="EMBL" id="JBHTKL010000002">
    <property type="protein sequence ID" value="MFD1019197.1"/>
    <property type="molecule type" value="Genomic_DNA"/>
</dbReference>
<dbReference type="GO" id="GO:0003677">
    <property type="term" value="F:DNA binding"/>
    <property type="evidence" value="ECO:0007669"/>
    <property type="project" value="UniProtKB-KW"/>
</dbReference>
<organism evidence="5 6">
    <name type="scientific">Thalassobacillus hwangdonensis</name>
    <dbReference type="NCBI Taxonomy" id="546108"/>
    <lineage>
        <taxon>Bacteria</taxon>
        <taxon>Bacillati</taxon>
        <taxon>Bacillota</taxon>
        <taxon>Bacilli</taxon>
        <taxon>Bacillales</taxon>
        <taxon>Bacillaceae</taxon>
        <taxon>Thalassobacillus</taxon>
    </lineage>
</organism>
<dbReference type="InterPro" id="IPR010982">
    <property type="entry name" value="Lambda_DNA-bd_dom_sf"/>
</dbReference>
<keyword evidence="2 5" id="KW-0238">DNA-binding</keyword>
<dbReference type="RefSeq" id="WP_386058651.1">
    <property type="nucleotide sequence ID" value="NZ_JBHTKL010000002.1"/>
</dbReference>
<dbReference type="CDD" id="cd06286">
    <property type="entry name" value="PBP1_CcpB-like"/>
    <property type="match status" value="1"/>
</dbReference>
<evidence type="ECO:0000313" key="6">
    <source>
        <dbReference type="Proteomes" id="UP001596990"/>
    </source>
</evidence>
<keyword evidence="3" id="KW-0804">Transcription</keyword>
<dbReference type="Pfam" id="PF00356">
    <property type="entry name" value="LacI"/>
    <property type="match status" value="1"/>
</dbReference>
<evidence type="ECO:0000256" key="2">
    <source>
        <dbReference type="ARBA" id="ARBA00023125"/>
    </source>
</evidence>
<keyword evidence="1" id="KW-0805">Transcription regulation</keyword>
<dbReference type="CDD" id="cd01392">
    <property type="entry name" value="HTH_LacI"/>
    <property type="match status" value="1"/>
</dbReference>
<dbReference type="SUPFAM" id="SSF53822">
    <property type="entry name" value="Periplasmic binding protein-like I"/>
    <property type="match status" value="1"/>
</dbReference>
<evidence type="ECO:0000259" key="4">
    <source>
        <dbReference type="PROSITE" id="PS50932"/>
    </source>
</evidence>
<reference evidence="6" key="1">
    <citation type="journal article" date="2019" name="Int. J. Syst. Evol. Microbiol.">
        <title>The Global Catalogue of Microorganisms (GCM) 10K type strain sequencing project: providing services to taxonomists for standard genome sequencing and annotation.</title>
        <authorList>
            <consortium name="The Broad Institute Genomics Platform"/>
            <consortium name="The Broad Institute Genome Sequencing Center for Infectious Disease"/>
            <person name="Wu L."/>
            <person name="Ma J."/>
        </authorList>
    </citation>
    <scope>NUCLEOTIDE SEQUENCE [LARGE SCALE GENOMIC DNA]</scope>
    <source>
        <strain evidence="6">CCUG 56607</strain>
    </source>
</reference>
<evidence type="ECO:0000256" key="1">
    <source>
        <dbReference type="ARBA" id="ARBA00023015"/>
    </source>
</evidence>
<dbReference type="PROSITE" id="PS00356">
    <property type="entry name" value="HTH_LACI_1"/>
    <property type="match status" value="1"/>
</dbReference>
<proteinExistence type="predicted"/>
<gene>
    <name evidence="5" type="ORF">ACFQ2J_08325</name>
</gene>
<dbReference type="SUPFAM" id="SSF47413">
    <property type="entry name" value="lambda repressor-like DNA-binding domains"/>
    <property type="match status" value="1"/>
</dbReference>
<dbReference type="InterPro" id="IPR001761">
    <property type="entry name" value="Peripla_BP/Lac1_sug-bd_dom"/>
</dbReference>
<dbReference type="PANTHER" id="PTHR30146:SF105">
    <property type="entry name" value="CATABOLITE CONTROL PROTEIN B"/>
    <property type="match status" value="1"/>
</dbReference>
<dbReference type="PROSITE" id="PS50932">
    <property type="entry name" value="HTH_LACI_2"/>
    <property type="match status" value="1"/>
</dbReference>
<comment type="caution">
    <text evidence="5">The sequence shown here is derived from an EMBL/GenBank/DDBJ whole genome shotgun (WGS) entry which is preliminary data.</text>
</comment>
<dbReference type="Gene3D" id="1.10.260.40">
    <property type="entry name" value="lambda repressor-like DNA-binding domains"/>
    <property type="match status" value="1"/>
</dbReference>
<evidence type="ECO:0000313" key="5">
    <source>
        <dbReference type="EMBL" id="MFD1019197.1"/>
    </source>
</evidence>
<name>A0ABW3L1G6_9BACI</name>
<feature type="domain" description="HTH lacI-type" evidence="4">
    <location>
        <begin position="2"/>
        <end position="56"/>
    </location>
</feature>
<dbReference type="InterPro" id="IPR000843">
    <property type="entry name" value="HTH_LacI"/>
</dbReference>
<dbReference type="PANTHER" id="PTHR30146">
    <property type="entry name" value="LACI-RELATED TRANSCRIPTIONAL REPRESSOR"/>
    <property type="match status" value="1"/>
</dbReference>
<accession>A0ABW3L1G6</accession>
<dbReference type="Pfam" id="PF00532">
    <property type="entry name" value="Peripla_BP_1"/>
    <property type="match status" value="1"/>
</dbReference>
<sequence>MPNIRDLAIHAKVSVSTVSRVLNGHPYVKEEKREAVWQAVEALNYQQNINAVHLSKGKTEVIGVILPYINHPYFGRLLEGIADEAEVCGYKLMLIQTNYERDKELEALDMLRLKQVDGLIFTSRTIEWEALMEYRGYGPIVACENKHDSSISTVFIDHYEAFKEAMEFLIEKGHQKIGYCIGRREGSNSRRRHQAYVDVMKGAGIAFDEGWIFDHCLYMDDGERVVKEWRKLASAPTALLVTNDVVAAGITLEAQRRGVKIPGDLAVVGFDNQPLAKTLDLTTVELPLYIIGKEAFRISIGNGEVAHVEKPFRLIRRNTV</sequence>
<dbReference type="SMART" id="SM00354">
    <property type="entry name" value="HTH_LACI"/>
    <property type="match status" value="1"/>
</dbReference>
<dbReference type="Gene3D" id="3.40.50.2300">
    <property type="match status" value="2"/>
</dbReference>
<keyword evidence="6" id="KW-1185">Reference proteome</keyword>